<accession>A0A7H9AYQ8</accession>
<dbReference type="EMBL" id="CP058605">
    <property type="protein sequence ID" value="QLG71540.1"/>
    <property type="molecule type" value="Genomic_DNA"/>
</dbReference>
<dbReference type="GO" id="GO:0005524">
    <property type="term" value="F:ATP binding"/>
    <property type="evidence" value="ECO:0007669"/>
    <property type="project" value="UniProtKB-UniRule"/>
</dbReference>
<dbReference type="GO" id="GO:0005737">
    <property type="term" value="C:cytoplasm"/>
    <property type="evidence" value="ECO:0007669"/>
    <property type="project" value="TreeGrafter"/>
</dbReference>
<dbReference type="GO" id="GO:0110031">
    <property type="term" value="P:negative regulation of G2/MI transition of meiotic cell cycle"/>
    <property type="evidence" value="ECO:0007669"/>
    <property type="project" value="TreeGrafter"/>
</dbReference>
<dbReference type="PROSITE" id="PS00108">
    <property type="entry name" value="PROTEIN_KINASE_ST"/>
    <property type="match status" value="1"/>
</dbReference>
<evidence type="ECO:0000256" key="7">
    <source>
        <dbReference type="SAM" id="MobiDB-lite"/>
    </source>
</evidence>
<dbReference type="GeneID" id="59235202"/>
<dbReference type="PANTHER" id="PTHR11042:SF196">
    <property type="entry name" value="MITOSIS INHIBITOR PROTEIN KINASE SWE1"/>
    <property type="match status" value="1"/>
</dbReference>
<dbReference type="InterPro" id="IPR050339">
    <property type="entry name" value="CC_SR_Kinase"/>
</dbReference>
<dbReference type="FunFam" id="3.30.200.20:FF:000754">
    <property type="entry name" value="Tyrosine kinase"/>
    <property type="match status" value="1"/>
</dbReference>
<dbReference type="SUPFAM" id="SSF56112">
    <property type="entry name" value="Protein kinase-like (PK-like)"/>
    <property type="match status" value="1"/>
</dbReference>
<evidence type="ECO:0000256" key="4">
    <source>
        <dbReference type="ARBA" id="ARBA00022840"/>
    </source>
</evidence>
<dbReference type="PANTHER" id="PTHR11042">
    <property type="entry name" value="EUKARYOTIC TRANSLATION INITIATION FACTOR 2-ALPHA KINASE EIF2-ALPHA KINASE -RELATED"/>
    <property type="match status" value="1"/>
</dbReference>
<dbReference type="AlphaFoldDB" id="A0A7H9AYQ8"/>
<sequence length="768" mass="87373">MHIPLMAGNYKIRIDREPVIEEEREEEEEEDFEMFQTEREAVGRSGLDDIGDDKGDQAGSNNLKFYPYSNSGLTRSVGTLNLSLSNTELPKQVSRRLGDIKEEEQVGSGVDEFIKGWSPFNEDAPTTPTTTTFGKQSLKNELSPFVNDPDILRKWKFKSSLSKTPINAKEEEKISPSWQDNDVPDQSAFLSPRGLVSKVTQAKADASFPKKLSILNTPVKKSPVMDTSRISNSLMDSPNYLNQSNFTQNTSFFIQSPSVRFLPQLYVEESPFDSFTNTELNKKSAKVRNSQSPAQLHVNRYKKIKKSRNSVLLNNEELTNSLQQFTDDLYGTENENDNGHENANENDNENDFESSKIGEDDLSFFNNFRPRLSNLSNDIDSCSSTDTTPTRKKTLLNNNMKTIESSPSPLKTRRFINAKISTNPDAHLFEKFSNVMAIGDGQFSTVYQVTFTETNKKYAVKAIQPNKFNSMKRILQEIKLLSEISETNLDEEGKEYVIDFISSWNHQTSFYVMTEFCENGNLDIFLREQIIARQVRLEDWRIWKIIVELSLALRFIHDSCHIAHLDLKPANVLITFEGNLKLGDFGMATHLPLEDQSFENEGDREYIAPEIISECVYDFRADIFSLGLMIVEIAANVVLPDNGNAWHKLRSGDLSDAGQLSATDIHSNSLFSDNSKVDTNLTEISDYHNNFNGQRQKHKIPAWVPKFLIDGESLERMVKWMIEPDYKRRPTASEILNAEECIYVEMTRKAGAIVQEDDYGPKPGFFMA</sequence>
<gene>
    <name evidence="9" type="ORF">HG535_0B05840</name>
</gene>
<comment type="similarity">
    <text evidence="5">Belongs to the protein kinase superfamily. Ser/Thr protein kinase family. GCN2 subfamily.</text>
</comment>
<keyword evidence="2 6" id="KW-0547">Nucleotide-binding</keyword>
<dbReference type="InterPro" id="IPR008271">
    <property type="entry name" value="Ser/Thr_kinase_AS"/>
</dbReference>
<dbReference type="InterPro" id="IPR017441">
    <property type="entry name" value="Protein_kinase_ATP_BS"/>
</dbReference>
<organism evidence="9 10">
    <name type="scientific">Zygotorulaspora mrakii</name>
    <name type="common">Zygosaccharomyces mrakii</name>
    <dbReference type="NCBI Taxonomy" id="42260"/>
    <lineage>
        <taxon>Eukaryota</taxon>
        <taxon>Fungi</taxon>
        <taxon>Dikarya</taxon>
        <taxon>Ascomycota</taxon>
        <taxon>Saccharomycotina</taxon>
        <taxon>Saccharomycetes</taxon>
        <taxon>Saccharomycetales</taxon>
        <taxon>Saccharomycetaceae</taxon>
        <taxon>Zygotorulaspora</taxon>
    </lineage>
</organism>
<keyword evidence="3" id="KW-0418">Kinase</keyword>
<protein>
    <recommendedName>
        <fullName evidence="8">Protein kinase domain-containing protein</fullName>
    </recommendedName>
</protein>
<proteinExistence type="inferred from homology"/>
<evidence type="ECO:0000313" key="10">
    <source>
        <dbReference type="Proteomes" id="UP000509704"/>
    </source>
</evidence>
<keyword evidence="4 6" id="KW-0067">ATP-binding</keyword>
<dbReference type="GO" id="GO:0004713">
    <property type="term" value="F:protein tyrosine kinase activity"/>
    <property type="evidence" value="ECO:0007669"/>
    <property type="project" value="TreeGrafter"/>
</dbReference>
<dbReference type="InterPro" id="IPR000719">
    <property type="entry name" value="Prot_kinase_dom"/>
</dbReference>
<name>A0A7H9AYQ8_ZYGMR</name>
<dbReference type="Gene3D" id="1.10.510.10">
    <property type="entry name" value="Transferase(Phosphotransferase) domain 1"/>
    <property type="match status" value="1"/>
</dbReference>
<evidence type="ECO:0000313" key="9">
    <source>
        <dbReference type="EMBL" id="QLG71540.1"/>
    </source>
</evidence>
<dbReference type="OrthoDB" id="5337378at2759"/>
<dbReference type="CDD" id="cd14052">
    <property type="entry name" value="PTKc_Wee1_fungi"/>
    <property type="match status" value="1"/>
</dbReference>
<evidence type="ECO:0000256" key="5">
    <source>
        <dbReference type="ARBA" id="ARBA00037982"/>
    </source>
</evidence>
<dbReference type="Proteomes" id="UP000509704">
    <property type="component" value="Chromosome 2"/>
</dbReference>
<keyword evidence="1" id="KW-0808">Transferase</keyword>
<evidence type="ECO:0000256" key="3">
    <source>
        <dbReference type="ARBA" id="ARBA00022777"/>
    </source>
</evidence>
<reference evidence="9 10" key="1">
    <citation type="submission" date="2020-07" db="EMBL/GenBank/DDBJ databases">
        <title>The yeast mating-type switching endonuclease HO is a domesticated member of an unorthodox homing genetic element family.</title>
        <authorList>
            <person name="Coughlan A.Y."/>
            <person name="Lombardi L."/>
            <person name="Braun-Galleani S."/>
            <person name="Martos A.R."/>
            <person name="Galeote V."/>
            <person name="Bigey F."/>
            <person name="Dequin S."/>
            <person name="Byrne K.P."/>
            <person name="Wolfe K.H."/>
        </authorList>
    </citation>
    <scope>NUCLEOTIDE SEQUENCE [LARGE SCALE GENOMIC DNA]</scope>
    <source>
        <strain evidence="9 10">NRRL Y-6702</strain>
    </source>
</reference>
<evidence type="ECO:0000256" key="1">
    <source>
        <dbReference type="ARBA" id="ARBA00022679"/>
    </source>
</evidence>
<dbReference type="KEGG" id="zmk:HG535_0B05840"/>
<dbReference type="RefSeq" id="XP_037143268.1">
    <property type="nucleotide sequence ID" value="XM_037287373.1"/>
</dbReference>
<evidence type="ECO:0000259" key="8">
    <source>
        <dbReference type="PROSITE" id="PS50011"/>
    </source>
</evidence>
<keyword evidence="10" id="KW-1185">Reference proteome</keyword>
<evidence type="ECO:0000256" key="6">
    <source>
        <dbReference type="PROSITE-ProRule" id="PRU10141"/>
    </source>
</evidence>
<evidence type="ECO:0000256" key="2">
    <source>
        <dbReference type="ARBA" id="ARBA00022741"/>
    </source>
</evidence>
<dbReference type="Pfam" id="PF00069">
    <property type="entry name" value="Pkinase"/>
    <property type="match status" value="1"/>
</dbReference>
<dbReference type="InterPro" id="IPR011009">
    <property type="entry name" value="Kinase-like_dom_sf"/>
</dbReference>
<dbReference type="SMART" id="SM00220">
    <property type="entry name" value="S_TKc"/>
    <property type="match status" value="1"/>
</dbReference>
<feature type="region of interest" description="Disordered" evidence="7">
    <location>
        <begin position="329"/>
        <end position="356"/>
    </location>
</feature>
<dbReference type="PROSITE" id="PS00107">
    <property type="entry name" value="PROTEIN_KINASE_ATP"/>
    <property type="match status" value="1"/>
</dbReference>
<feature type="binding site" evidence="6">
    <location>
        <position position="461"/>
    </location>
    <ligand>
        <name>ATP</name>
        <dbReference type="ChEBI" id="CHEBI:30616"/>
    </ligand>
</feature>
<feature type="domain" description="Protein kinase" evidence="8">
    <location>
        <begin position="432"/>
        <end position="742"/>
    </location>
</feature>
<dbReference type="GO" id="GO:0005634">
    <property type="term" value="C:nucleus"/>
    <property type="evidence" value="ECO:0007669"/>
    <property type="project" value="TreeGrafter"/>
</dbReference>
<dbReference type="PROSITE" id="PS50011">
    <property type="entry name" value="PROTEIN_KINASE_DOM"/>
    <property type="match status" value="1"/>
</dbReference>
<dbReference type="Gene3D" id="3.30.200.20">
    <property type="entry name" value="Phosphorylase Kinase, domain 1"/>
    <property type="match status" value="1"/>
</dbReference>